<keyword evidence="2" id="KW-1185">Reference proteome</keyword>
<dbReference type="KEGG" id="mspg:F6B93_01725"/>
<dbReference type="AlphaFoldDB" id="A0A975PVG0"/>
<gene>
    <name evidence="1" type="ORF">F6B93_01725</name>
</gene>
<accession>A0A975PVG0</accession>
<organism evidence="1 2">
    <name type="scientific">Mycobacterium spongiae</name>
    <dbReference type="NCBI Taxonomy" id="886343"/>
    <lineage>
        <taxon>Bacteria</taxon>
        <taxon>Bacillati</taxon>
        <taxon>Actinomycetota</taxon>
        <taxon>Actinomycetes</taxon>
        <taxon>Mycobacteriales</taxon>
        <taxon>Mycobacteriaceae</taxon>
        <taxon>Mycobacterium</taxon>
    </lineage>
</organism>
<evidence type="ECO:0000313" key="2">
    <source>
        <dbReference type="Proteomes" id="UP000682202"/>
    </source>
</evidence>
<protein>
    <submittedName>
        <fullName evidence="1">Uncharacterized protein</fullName>
    </submittedName>
</protein>
<dbReference type="Proteomes" id="UP000682202">
    <property type="component" value="Chromosome"/>
</dbReference>
<dbReference type="EMBL" id="CP046600">
    <property type="protein sequence ID" value="QUR65967.1"/>
    <property type="molecule type" value="Genomic_DNA"/>
</dbReference>
<sequence>MNVDQIVNVDQARIAALEESQAKILAALEVIGGTQRVLADAVREYINSIDSTVLSVSFIAQDTNHRTHAIEESTAEIKDLLVRGPSSRIPAGHREV</sequence>
<evidence type="ECO:0000313" key="1">
    <source>
        <dbReference type="EMBL" id="QUR65967.1"/>
    </source>
</evidence>
<proteinExistence type="predicted"/>
<dbReference type="RefSeq" id="WP_211697446.1">
    <property type="nucleotide sequence ID" value="NZ_CP046600.1"/>
</dbReference>
<name>A0A975PVG0_9MYCO</name>
<reference evidence="1" key="1">
    <citation type="submission" date="2019-12" db="EMBL/GenBank/DDBJ databases">
        <title>Mycobacterium spongiae sp. nov.</title>
        <authorList>
            <person name="Stinear T."/>
        </authorList>
    </citation>
    <scope>NUCLEOTIDE SEQUENCE</scope>
    <source>
        <strain evidence="1">FSD4b-SM</strain>
    </source>
</reference>